<dbReference type="HOGENOM" id="CLU_1032548_0_0_11"/>
<protein>
    <submittedName>
        <fullName evidence="4">Sugar transporter sugar binding protein</fullName>
    </submittedName>
</protein>
<evidence type="ECO:0000256" key="1">
    <source>
        <dbReference type="ARBA" id="ARBA00008520"/>
    </source>
</evidence>
<dbReference type="InterPro" id="IPR006059">
    <property type="entry name" value="SBP"/>
</dbReference>
<evidence type="ECO:0000256" key="3">
    <source>
        <dbReference type="ARBA" id="ARBA00022729"/>
    </source>
</evidence>
<keyword evidence="2" id="KW-0813">Transport</keyword>
<dbReference type="RefSeq" id="WP_012246155.1">
    <property type="nucleotide sequence ID" value="NC_010168.1"/>
</dbReference>
<dbReference type="Pfam" id="PF13416">
    <property type="entry name" value="SBP_bac_8"/>
    <property type="match status" value="1"/>
</dbReference>
<gene>
    <name evidence="4" type="ordered locus">RSal33209_2775</name>
</gene>
<name>A9WTH9_RENSM</name>
<dbReference type="Proteomes" id="UP000002007">
    <property type="component" value="Chromosome"/>
</dbReference>
<dbReference type="GO" id="GO:0042956">
    <property type="term" value="P:maltodextrin transmembrane transport"/>
    <property type="evidence" value="ECO:0007669"/>
    <property type="project" value="TreeGrafter"/>
</dbReference>
<comment type="similarity">
    <text evidence="1">Belongs to the bacterial solute-binding protein 1 family.</text>
</comment>
<dbReference type="KEGG" id="rsa:RSal33209_2775"/>
<dbReference type="GO" id="GO:0055052">
    <property type="term" value="C:ATP-binding cassette (ABC) transporter complex, substrate-binding subunit-containing"/>
    <property type="evidence" value="ECO:0007669"/>
    <property type="project" value="TreeGrafter"/>
</dbReference>
<dbReference type="EMBL" id="CP000910">
    <property type="protein sequence ID" value="ABY24500.1"/>
    <property type="molecule type" value="Genomic_DNA"/>
</dbReference>
<dbReference type="GO" id="GO:1901982">
    <property type="term" value="F:maltose binding"/>
    <property type="evidence" value="ECO:0007669"/>
    <property type="project" value="TreeGrafter"/>
</dbReference>
<dbReference type="PROSITE" id="PS51257">
    <property type="entry name" value="PROKAR_LIPOPROTEIN"/>
    <property type="match status" value="1"/>
</dbReference>
<evidence type="ECO:0000313" key="4">
    <source>
        <dbReference type="EMBL" id="ABY24500.1"/>
    </source>
</evidence>
<keyword evidence="4" id="KW-0762">Sugar transport</keyword>
<keyword evidence="3" id="KW-0732">Signal</keyword>
<evidence type="ECO:0000313" key="5">
    <source>
        <dbReference type="Proteomes" id="UP000002007"/>
    </source>
</evidence>
<dbReference type="PANTHER" id="PTHR30061:SF50">
    <property type="entry name" value="MALTOSE_MALTODEXTRIN-BINDING PERIPLASMIC PROTEIN"/>
    <property type="match status" value="1"/>
</dbReference>
<keyword evidence="5" id="KW-1185">Reference proteome</keyword>
<dbReference type="eggNOG" id="COG1653">
    <property type="taxonomic scope" value="Bacteria"/>
</dbReference>
<dbReference type="SUPFAM" id="SSF53850">
    <property type="entry name" value="Periplasmic binding protein-like II"/>
    <property type="match status" value="1"/>
</dbReference>
<dbReference type="GO" id="GO:0015768">
    <property type="term" value="P:maltose transport"/>
    <property type="evidence" value="ECO:0007669"/>
    <property type="project" value="TreeGrafter"/>
</dbReference>
<evidence type="ECO:0000256" key="2">
    <source>
        <dbReference type="ARBA" id="ARBA00022448"/>
    </source>
</evidence>
<dbReference type="AlphaFoldDB" id="A9WTH9"/>
<reference evidence="5" key="1">
    <citation type="journal article" date="2008" name="J. Bacteriol.">
        <title>Genome sequence of the fish pathogen Renibacterium salmoninarum suggests reductive evolution away from an environmental Arthrobacter ancestor.</title>
        <authorList>
            <person name="Wiens G.D."/>
            <person name="Rockey D.D."/>
            <person name="Wu Z."/>
            <person name="Chang J."/>
            <person name="Levy R."/>
            <person name="Crane S."/>
            <person name="Chen D.S."/>
            <person name="Capri G.R."/>
            <person name="Burnett J.R."/>
            <person name="Sudheesh P.S."/>
            <person name="Schipma M.J."/>
            <person name="Burd H."/>
            <person name="Bhattacharyya A."/>
            <person name="Rhodes L.D."/>
            <person name="Kaul R."/>
            <person name="Strom M.S."/>
        </authorList>
    </citation>
    <scope>NUCLEOTIDE SEQUENCE [LARGE SCALE GENOMIC DNA]</scope>
    <source>
        <strain evidence="5">ATCC 33209 / DSM 20767 / JCM 11484 / NBRC 15589 / NCIMB 2235</strain>
    </source>
</reference>
<sequence length="295" mass="31362">MENMSRRGLLGLGGTLGAAALLSACGGGSGGDASNDSTSTPAKLRVWFMKDSVSDQAQKWLTDAFAKKFPGSSLVIEQQDWDGIVPKLQTALASAESTPDLIELGNTQAPTFCAVGALADLTDMKDQLGGKDLTQSLVDLGSFNGKMFAAPFYAGSRIFIYRKDFFEQAGITVPQTLDELTQAATKLQAANPPKNSHFTGLFLPGISNQSAFAWLFTNGGRLATQDGNSWKGGLSSAESQKGLSQLQEIWRTGSTTGNVTDTSISTAPYTAFNAEETGMFFGFNFHVKKLTPELV</sequence>
<dbReference type="Gene3D" id="3.40.190.10">
    <property type="entry name" value="Periplasmic binding protein-like II"/>
    <property type="match status" value="1"/>
</dbReference>
<dbReference type="PROSITE" id="PS51318">
    <property type="entry name" value="TAT"/>
    <property type="match status" value="1"/>
</dbReference>
<dbReference type="InterPro" id="IPR006311">
    <property type="entry name" value="TAT_signal"/>
</dbReference>
<proteinExistence type="inferred from homology"/>
<accession>A9WTH9</accession>
<dbReference type="STRING" id="288705.RSal33209_2775"/>
<dbReference type="PANTHER" id="PTHR30061">
    <property type="entry name" value="MALTOSE-BINDING PERIPLASMIC PROTEIN"/>
    <property type="match status" value="1"/>
</dbReference>
<organism evidence="4 5">
    <name type="scientific">Renibacterium salmoninarum (strain ATCC 33209 / DSM 20767 / JCM 11484 / NBRC 15589 / NCIMB 2235)</name>
    <dbReference type="NCBI Taxonomy" id="288705"/>
    <lineage>
        <taxon>Bacteria</taxon>
        <taxon>Bacillati</taxon>
        <taxon>Actinomycetota</taxon>
        <taxon>Actinomycetes</taxon>
        <taxon>Micrococcales</taxon>
        <taxon>Micrococcaceae</taxon>
        <taxon>Renibacterium</taxon>
    </lineage>
</organism>